<dbReference type="RefSeq" id="WP_184830995.1">
    <property type="nucleotide sequence ID" value="NZ_JACHMN010000001.1"/>
</dbReference>
<feature type="signal peptide" evidence="1">
    <location>
        <begin position="1"/>
        <end position="33"/>
    </location>
</feature>
<comment type="caution">
    <text evidence="2">The sequence shown here is derived from an EMBL/GenBank/DDBJ whole genome shotgun (WGS) entry which is preliminary data.</text>
</comment>
<protein>
    <submittedName>
        <fullName evidence="2">Uncharacterized protein</fullName>
    </submittedName>
</protein>
<evidence type="ECO:0000313" key="2">
    <source>
        <dbReference type="EMBL" id="MBB5866873.1"/>
    </source>
</evidence>
<dbReference type="EMBL" id="JACHMN010000001">
    <property type="protein sequence ID" value="MBB5866873.1"/>
    <property type="molecule type" value="Genomic_DNA"/>
</dbReference>
<proteinExistence type="predicted"/>
<dbReference type="Proteomes" id="UP000587527">
    <property type="component" value="Unassembled WGS sequence"/>
</dbReference>
<sequence length="147" mass="14957">MMFSPVKSMRAGALVAAAVLAAVTVIGLSPAAAAPSPTPAAAGVGYETGLLCPPKTCIGGSGFICAGGSDCGLWVLRNGCGDCRRLALDYDLRAHTAAHDPEVFTGQVVFESGQAVTTLAFRPSAAVTSIDVQLKVDGTVVHRQTVR</sequence>
<name>A0A841BII4_9ACTN</name>
<dbReference type="AlphaFoldDB" id="A0A841BII4"/>
<organism evidence="2 3">
    <name type="scientific">Allocatelliglobosispora scoriae</name>
    <dbReference type="NCBI Taxonomy" id="643052"/>
    <lineage>
        <taxon>Bacteria</taxon>
        <taxon>Bacillati</taxon>
        <taxon>Actinomycetota</taxon>
        <taxon>Actinomycetes</taxon>
        <taxon>Micromonosporales</taxon>
        <taxon>Micromonosporaceae</taxon>
        <taxon>Allocatelliglobosispora</taxon>
    </lineage>
</organism>
<evidence type="ECO:0000256" key="1">
    <source>
        <dbReference type="SAM" id="SignalP"/>
    </source>
</evidence>
<feature type="chain" id="PRO_5032670709" evidence="1">
    <location>
        <begin position="34"/>
        <end position="147"/>
    </location>
</feature>
<accession>A0A841BII4</accession>
<gene>
    <name evidence="2" type="ORF">F4553_000252</name>
</gene>
<reference evidence="2 3" key="1">
    <citation type="submission" date="2020-08" db="EMBL/GenBank/DDBJ databases">
        <title>Sequencing the genomes of 1000 actinobacteria strains.</title>
        <authorList>
            <person name="Klenk H.-P."/>
        </authorList>
    </citation>
    <scope>NUCLEOTIDE SEQUENCE [LARGE SCALE GENOMIC DNA]</scope>
    <source>
        <strain evidence="2 3">DSM 45362</strain>
    </source>
</reference>
<keyword evidence="3" id="KW-1185">Reference proteome</keyword>
<evidence type="ECO:0000313" key="3">
    <source>
        <dbReference type="Proteomes" id="UP000587527"/>
    </source>
</evidence>
<keyword evidence="1" id="KW-0732">Signal</keyword>